<evidence type="ECO:0000256" key="5">
    <source>
        <dbReference type="ARBA" id="ARBA00022989"/>
    </source>
</evidence>
<dbReference type="STRING" id="568872.GA0070624_2727"/>
<gene>
    <name evidence="10" type="ORF">GA0070624_2727</name>
</gene>
<evidence type="ECO:0000256" key="1">
    <source>
        <dbReference type="ARBA" id="ARBA00004651"/>
    </source>
</evidence>
<comment type="similarity">
    <text evidence="7">Belongs to the binding-protein-dependent transport system permease family.</text>
</comment>
<dbReference type="RefSeq" id="WP_218105154.1">
    <property type="nucleotide sequence ID" value="NZ_FMHV01000002.1"/>
</dbReference>
<dbReference type="InterPro" id="IPR035906">
    <property type="entry name" value="MetI-like_sf"/>
</dbReference>
<sequence length="323" mass="34890">MTVVQRPSPGRTARPGRTPGPGRGRASLAGRRRREALAGYAFVAPDLLGLIVFVGLPMALALGVSLYEADGFGGYTFVGLDNFRLMASDEQLWQSVRVTATYVATFVPLCFLVSLGLALLVRDHFPGVGGVRAALFAPNVISLVVVGIVWQFLLIDKQGMLSNVLRPVGLGNVSFLGSPGLAMATYVLISVWFFMGYNMLIMLGGLKDIPREFTEAALIDGASSWQRFRHITWPLLRPTSFFVVVNSMVGAVTGLQAFDLVYVLTRGGPANSTSTVVFYIYQQAFGFNHYGYASALTTVVVAFLVVTTGIMFVATRGGRFHAE</sequence>
<dbReference type="CDD" id="cd06261">
    <property type="entry name" value="TM_PBP2"/>
    <property type="match status" value="1"/>
</dbReference>
<feature type="region of interest" description="Disordered" evidence="8">
    <location>
        <begin position="1"/>
        <end position="28"/>
    </location>
</feature>
<feature type="domain" description="ABC transmembrane type-1" evidence="9">
    <location>
        <begin position="96"/>
        <end position="311"/>
    </location>
</feature>
<dbReference type="InterPro" id="IPR051393">
    <property type="entry name" value="ABC_transporter_permease"/>
</dbReference>
<evidence type="ECO:0000259" key="9">
    <source>
        <dbReference type="PROSITE" id="PS50928"/>
    </source>
</evidence>
<keyword evidence="6 7" id="KW-0472">Membrane</keyword>
<keyword evidence="4 7" id="KW-0812">Transmembrane</keyword>
<dbReference type="EMBL" id="FMHV01000002">
    <property type="protein sequence ID" value="SCL23385.1"/>
    <property type="molecule type" value="Genomic_DNA"/>
</dbReference>
<dbReference type="GO" id="GO:0055085">
    <property type="term" value="P:transmembrane transport"/>
    <property type="evidence" value="ECO:0007669"/>
    <property type="project" value="InterPro"/>
</dbReference>
<evidence type="ECO:0000256" key="8">
    <source>
        <dbReference type="SAM" id="MobiDB-lite"/>
    </source>
</evidence>
<keyword evidence="5 7" id="KW-1133">Transmembrane helix</keyword>
<feature type="transmembrane region" description="Helical" evidence="7">
    <location>
        <begin position="37"/>
        <end position="62"/>
    </location>
</feature>
<dbReference type="GO" id="GO:0005886">
    <property type="term" value="C:plasma membrane"/>
    <property type="evidence" value="ECO:0007669"/>
    <property type="project" value="UniProtKB-SubCell"/>
</dbReference>
<keyword evidence="2 7" id="KW-0813">Transport</keyword>
<dbReference type="SUPFAM" id="SSF161098">
    <property type="entry name" value="MetI-like"/>
    <property type="match status" value="1"/>
</dbReference>
<accession>A0A1C6S1Y7</accession>
<dbReference type="PANTHER" id="PTHR30193:SF41">
    <property type="entry name" value="DIACETYLCHITOBIOSE UPTAKE SYSTEM PERMEASE PROTEIN NGCF"/>
    <property type="match status" value="1"/>
</dbReference>
<name>A0A1C6S1Y7_9ACTN</name>
<dbReference type="PROSITE" id="PS50928">
    <property type="entry name" value="ABC_TM1"/>
    <property type="match status" value="1"/>
</dbReference>
<evidence type="ECO:0000256" key="7">
    <source>
        <dbReference type="RuleBase" id="RU363032"/>
    </source>
</evidence>
<reference evidence="11" key="1">
    <citation type="submission" date="2016-06" db="EMBL/GenBank/DDBJ databases">
        <authorList>
            <person name="Varghese N."/>
            <person name="Submissions Spin"/>
        </authorList>
    </citation>
    <scope>NUCLEOTIDE SEQUENCE [LARGE SCALE GENOMIC DNA]</scope>
    <source>
        <strain evidence="11">DSM 45431</strain>
    </source>
</reference>
<evidence type="ECO:0000256" key="4">
    <source>
        <dbReference type="ARBA" id="ARBA00022692"/>
    </source>
</evidence>
<evidence type="ECO:0000256" key="3">
    <source>
        <dbReference type="ARBA" id="ARBA00022475"/>
    </source>
</evidence>
<dbReference type="InterPro" id="IPR000515">
    <property type="entry name" value="MetI-like"/>
</dbReference>
<feature type="transmembrane region" description="Helical" evidence="7">
    <location>
        <begin position="133"/>
        <end position="153"/>
    </location>
</feature>
<proteinExistence type="inferred from homology"/>
<keyword evidence="11" id="KW-1185">Reference proteome</keyword>
<dbReference type="Proteomes" id="UP000199413">
    <property type="component" value="Unassembled WGS sequence"/>
</dbReference>
<dbReference type="Pfam" id="PF00528">
    <property type="entry name" value="BPD_transp_1"/>
    <property type="match status" value="1"/>
</dbReference>
<evidence type="ECO:0000313" key="11">
    <source>
        <dbReference type="Proteomes" id="UP000199413"/>
    </source>
</evidence>
<feature type="transmembrane region" description="Helical" evidence="7">
    <location>
        <begin position="290"/>
        <end position="314"/>
    </location>
</feature>
<dbReference type="Gene3D" id="1.10.3720.10">
    <property type="entry name" value="MetI-like"/>
    <property type="match status" value="1"/>
</dbReference>
<evidence type="ECO:0000256" key="2">
    <source>
        <dbReference type="ARBA" id="ARBA00022448"/>
    </source>
</evidence>
<feature type="compositionally biased region" description="Low complexity" evidence="8">
    <location>
        <begin position="1"/>
        <end position="17"/>
    </location>
</feature>
<feature type="transmembrane region" description="Helical" evidence="7">
    <location>
        <begin position="173"/>
        <end position="197"/>
    </location>
</feature>
<evidence type="ECO:0000313" key="10">
    <source>
        <dbReference type="EMBL" id="SCL23385.1"/>
    </source>
</evidence>
<dbReference type="AlphaFoldDB" id="A0A1C6S1Y7"/>
<organism evidence="10 11">
    <name type="scientific">Micromonospora rhizosphaerae</name>
    <dbReference type="NCBI Taxonomy" id="568872"/>
    <lineage>
        <taxon>Bacteria</taxon>
        <taxon>Bacillati</taxon>
        <taxon>Actinomycetota</taxon>
        <taxon>Actinomycetes</taxon>
        <taxon>Micromonosporales</taxon>
        <taxon>Micromonosporaceae</taxon>
        <taxon>Micromonospora</taxon>
    </lineage>
</organism>
<dbReference type="PANTHER" id="PTHR30193">
    <property type="entry name" value="ABC TRANSPORTER PERMEASE PROTEIN"/>
    <property type="match status" value="1"/>
</dbReference>
<evidence type="ECO:0000256" key="6">
    <source>
        <dbReference type="ARBA" id="ARBA00023136"/>
    </source>
</evidence>
<keyword evidence="3" id="KW-1003">Cell membrane</keyword>
<protein>
    <submittedName>
        <fullName evidence="10">Carbohydrate ABC transporter membrane protein 1, CUT1 family</fullName>
    </submittedName>
</protein>
<comment type="subcellular location">
    <subcellularLocation>
        <location evidence="1 7">Cell membrane</location>
        <topology evidence="1 7">Multi-pass membrane protein</topology>
    </subcellularLocation>
</comment>
<feature type="transmembrane region" description="Helical" evidence="7">
    <location>
        <begin position="235"/>
        <end position="258"/>
    </location>
</feature>
<feature type="transmembrane region" description="Helical" evidence="7">
    <location>
        <begin position="100"/>
        <end position="121"/>
    </location>
</feature>